<keyword evidence="3 6" id="KW-0378">Hydrolase</keyword>
<dbReference type="PANTHER" id="PTHR43806:SF11">
    <property type="entry name" value="CEREVISIN-RELATED"/>
    <property type="match status" value="1"/>
</dbReference>
<dbReference type="PRINTS" id="PR00723">
    <property type="entry name" value="SUBTILISIN"/>
</dbReference>
<dbReference type="Proteomes" id="UP000294567">
    <property type="component" value="Unassembled WGS sequence"/>
</dbReference>
<evidence type="ECO:0000313" key="10">
    <source>
        <dbReference type="Proteomes" id="UP000294567"/>
    </source>
</evidence>
<evidence type="ECO:0000256" key="7">
    <source>
        <dbReference type="RuleBase" id="RU003355"/>
    </source>
</evidence>
<evidence type="ECO:0000256" key="3">
    <source>
        <dbReference type="ARBA" id="ARBA00022801"/>
    </source>
</evidence>
<dbReference type="PROSITE" id="PS00136">
    <property type="entry name" value="SUBTILASE_ASP"/>
    <property type="match status" value="1"/>
</dbReference>
<keyword evidence="4 6" id="KW-0720">Serine protease</keyword>
<dbReference type="PANTHER" id="PTHR43806">
    <property type="entry name" value="PEPTIDASE S8"/>
    <property type="match status" value="1"/>
</dbReference>
<dbReference type="PROSITE" id="PS00138">
    <property type="entry name" value="SUBTILASE_SER"/>
    <property type="match status" value="1"/>
</dbReference>
<dbReference type="Gene3D" id="3.40.50.200">
    <property type="entry name" value="Peptidase S8/S53 domain"/>
    <property type="match status" value="1"/>
</dbReference>
<dbReference type="SMR" id="A0A4R3KS18"/>
<dbReference type="InterPro" id="IPR037045">
    <property type="entry name" value="S8pro/Inhibitor_I9_sf"/>
</dbReference>
<feature type="active site" description="Charge relay system" evidence="5 6">
    <location>
        <position position="118"/>
    </location>
</feature>
<dbReference type="InterPro" id="IPR036852">
    <property type="entry name" value="Peptidase_S8/S53_dom_sf"/>
</dbReference>
<dbReference type="InterPro" id="IPR050131">
    <property type="entry name" value="Peptidase_S8_subtilisin-like"/>
</dbReference>
<dbReference type="PROSITE" id="PS51892">
    <property type="entry name" value="SUBTILASE"/>
    <property type="match status" value="1"/>
</dbReference>
<dbReference type="InterPro" id="IPR023827">
    <property type="entry name" value="Peptidase_S8_Asp-AS"/>
</dbReference>
<comment type="caution">
    <text evidence="9">The sequence shown here is derived from an EMBL/GenBank/DDBJ whole genome shotgun (WGS) entry which is preliminary data.</text>
</comment>
<dbReference type="AlphaFoldDB" id="A0A4R3KS18"/>
<dbReference type="InterPro" id="IPR022398">
    <property type="entry name" value="Peptidase_S8_His-AS"/>
</dbReference>
<feature type="domain" description="Peptidase S8/S53" evidence="8">
    <location>
        <begin position="109"/>
        <end position="376"/>
    </location>
</feature>
<keyword evidence="2 6" id="KW-0645">Protease</keyword>
<dbReference type="PROSITE" id="PS00137">
    <property type="entry name" value="SUBTILASE_HIS"/>
    <property type="match status" value="1"/>
</dbReference>
<feature type="active site" description="Charge relay system" evidence="5 6">
    <location>
        <position position="333"/>
    </location>
</feature>
<evidence type="ECO:0000256" key="1">
    <source>
        <dbReference type="ARBA" id="ARBA00011073"/>
    </source>
</evidence>
<dbReference type="InterPro" id="IPR000209">
    <property type="entry name" value="Peptidase_S8/S53_dom"/>
</dbReference>
<organism evidence="9 10">
    <name type="scientific">Keratinibaculum paraultunense</name>
    <dbReference type="NCBI Taxonomy" id="1278232"/>
    <lineage>
        <taxon>Bacteria</taxon>
        <taxon>Bacillati</taxon>
        <taxon>Bacillota</taxon>
        <taxon>Tissierellia</taxon>
        <taxon>Tissierellales</taxon>
        <taxon>Tepidimicrobiaceae</taxon>
        <taxon>Keratinibaculum</taxon>
    </lineage>
</organism>
<dbReference type="Pfam" id="PF00082">
    <property type="entry name" value="Peptidase_S8"/>
    <property type="match status" value="1"/>
</dbReference>
<dbReference type="OrthoDB" id="9798386at2"/>
<sequence>MNNISYSKICPILSAKIMSQSQEELPVIIQLAHNNSTLINGIKNLSTKMKTNLPLINGIACNLTTDIIYKLSTNPEVEYISFDSEVYTQLDIAIPTIEGHFPNNIGYKGNGVTIAVIDTGVAPHLDLTVPNNRIIGFVDFINNKLSPYDDNGHGTHVTGIIAGNGYASNGKYTGVAPEANILAIKALDSEGSGNTSTLVKAISYVVETKDEYNTKIINLSIGTPANNSYKNDPLCKAVEKAVQAGLVVVVAAGNNGPGEKTILSPGISKYAITVGAADDKRTINIEDDTVASFSSRGPTIEGLLKPDLVAPGVNINSLSNVELDGYRNSSGTSMATPLVAGSIALLLNKYKNLKPEEIKYKLLNSCIDLKDSEDTQGAGMLNLKLLFNEDDNTSINIPPTYVDLKKDKLFENIITLLILLFLFDSPKH</sequence>
<dbReference type="SUPFAM" id="SSF52743">
    <property type="entry name" value="Subtilisin-like"/>
    <property type="match status" value="1"/>
</dbReference>
<evidence type="ECO:0000259" key="8">
    <source>
        <dbReference type="Pfam" id="PF00082"/>
    </source>
</evidence>
<dbReference type="InterPro" id="IPR015500">
    <property type="entry name" value="Peptidase_S8_subtilisin-rel"/>
</dbReference>
<reference evidence="9 10" key="1">
    <citation type="submission" date="2019-03" db="EMBL/GenBank/DDBJ databases">
        <title>Genomic Encyclopedia of Type Strains, Phase IV (KMG-IV): sequencing the most valuable type-strain genomes for metagenomic binning, comparative biology and taxonomic classification.</title>
        <authorList>
            <person name="Goeker M."/>
        </authorList>
    </citation>
    <scope>NUCLEOTIDE SEQUENCE [LARGE SCALE GENOMIC DNA]</scope>
    <source>
        <strain evidence="9 10">DSM 26752</strain>
    </source>
</reference>
<evidence type="ECO:0000256" key="6">
    <source>
        <dbReference type="PROSITE-ProRule" id="PRU01240"/>
    </source>
</evidence>
<accession>A0A4R3KS18</accession>
<dbReference type="GO" id="GO:0006508">
    <property type="term" value="P:proteolysis"/>
    <property type="evidence" value="ECO:0007669"/>
    <property type="project" value="UniProtKB-KW"/>
</dbReference>
<evidence type="ECO:0000256" key="4">
    <source>
        <dbReference type="ARBA" id="ARBA00022825"/>
    </source>
</evidence>
<feature type="active site" description="Charge relay system" evidence="5 6">
    <location>
        <position position="153"/>
    </location>
</feature>
<keyword evidence="10" id="KW-1185">Reference proteome</keyword>
<dbReference type="RefSeq" id="WP_132029311.1">
    <property type="nucleotide sequence ID" value="NZ_CP068564.1"/>
</dbReference>
<dbReference type="GO" id="GO:0004252">
    <property type="term" value="F:serine-type endopeptidase activity"/>
    <property type="evidence" value="ECO:0007669"/>
    <property type="project" value="UniProtKB-UniRule"/>
</dbReference>
<evidence type="ECO:0000256" key="2">
    <source>
        <dbReference type="ARBA" id="ARBA00022670"/>
    </source>
</evidence>
<dbReference type="InterPro" id="IPR023828">
    <property type="entry name" value="Peptidase_S8_Ser-AS"/>
</dbReference>
<dbReference type="EMBL" id="SMAE01000013">
    <property type="protein sequence ID" value="TCS86949.1"/>
    <property type="molecule type" value="Genomic_DNA"/>
</dbReference>
<name>A0A4R3KS18_9FIRM</name>
<evidence type="ECO:0000256" key="5">
    <source>
        <dbReference type="PIRSR" id="PIRSR615500-1"/>
    </source>
</evidence>
<dbReference type="Gene3D" id="3.30.70.80">
    <property type="entry name" value="Peptidase S8 propeptide/proteinase inhibitor I9"/>
    <property type="match status" value="1"/>
</dbReference>
<comment type="similarity">
    <text evidence="1 6 7">Belongs to the peptidase S8 family.</text>
</comment>
<protein>
    <submittedName>
        <fullName evidence="9">Serine protease AprX</fullName>
    </submittedName>
</protein>
<dbReference type="CDD" id="cd07487">
    <property type="entry name" value="Peptidases_S8_1"/>
    <property type="match status" value="1"/>
</dbReference>
<proteinExistence type="inferred from homology"/>
<gene>
    <name evidence="9" type="ORF">EDD65_11332</name>
</gene>
<evidence type="ECO:0000313" key="9">
    <source>
        <dbReference type="EMBL" id="TCS86949.1"/>
    </source>
</evidence>